<dbReference type="Pfam" id="PF00412">
    <property type="entry name" value="LIM"/>
    <property type="match status" value="3"/>
</dbReference>
<dbReference type="GO" id="GO:0031941">
    <property type="term" value="C:filamentous actin"/>
    <property type="evidence" value="ECO:0007669"/>
    <property type="project" value="TreeGrafter"/>
</dbReference>
<dbReference type="EC" id="3.4.19.12" evidence="4"/>
<keyword evidence="9" id="KW-0833">Ubl conjugation pathway</keyword>
<evidence type="ECO:0000256" key="14">
    <source>
        <dbReference type="PROSITE-ProRule" id="PRU00125"/>
    </source>
</evidence>
<dbReference type="SUPFAM" id="SSF57716">
    <property type="entry name" value="Glucocorticoid receptor-like (DNA-binding domain)"/>
    <property type="match status" value="3"/>
</dbReference>
<dbReference type="Proteomes" id="UP000887563">
    <property type="component" value="Unplaced"/>
</dbReference>
<keyword evidence="18" id="KW-1185">Reference proteome</keyword>
<organism evidence="18 19">
    <name type="scientific">Meloidogyne incognita</name>
    <name type="common">Southern root-knot nematode worm</name>
    <name type="synonym">Oxyuris incognita</name>
    <dbReference type="NCBI Taxonomy" id="6306"/>
    <lineage>
        <taxon>Eukaryota</taxon>
        <taxon>Metazoa</taxon>
        <taxon>Ecdysozoa</taxon>
        <taxon>Nematoda</taxon>
        <taxon>Chromadorea</taxon>
        <taxon>Rhabditida</taxon>
        <taxon>Tylenchina</taxon>
        <taxon>Tylenchomorpha</taxon>
        <taxon>Tylenchoidea</taxon>
        <taxon>Meloidogynidae</taxon>
        <taxon>Meloidogyninae</taxon>
        <taxon>Meloidogyne</taxon>
        <taxon>Meloidogyne incognita group</taxon>
    </lineage>
</organism>
<comment type="caution">
    <text evidence="15">Lacks conserved residue(s) required for the propagation of feature annotation.</text>
</comment>
<proteinExistence type="predicted"/>
<comment type="catalytic activity">
    <reaction evidence="1">
        <text>Thiol-dependent hydrolysis of ester, thioester, amide, peptide and isopeptide bonds formed by the C-terminal Gly of ubiquitin (a 76-residue protein attached to proteins as an intracellular targeting signal).</text>
        <dbReference type="EC" id="3.4.19.12"/>
    </reaction>
</comment>
<feature type="domain" description="Josephin" evidence="17">
    <location>
        <begin position="155"/>
        <end position="185"/>
    </location>
</feature>
<dbReference type="GO" id="GO:0005912">
    <property type="term" value="C:adherens junction"/>
    <property type="evidence" value="ECO:0007669"/>
    <property type="project" value="TreeGrafter"/>
</dbReference>
<keyword evidence="5" id="KW-0963">Cytoplasm</keyword>
<evidence type="ECO:0000256" key="15">
    <source>
        <dbReference type="PROSITE-ProRule" id="PRU00331"/>
    </source>
</evidence>
<reference evidence="19" key="1">
    <citation type="submission" date="2022-11" db="UniProtKB">
        <authorList>
            <consortium name="WormBaseParasite"/>
        </authorList>
    </citation>
    <scope>IDENTIFICATION</scope>
</reference>
<dbReference type="GO" id="GO:0006508">
    <property type="term" value="P:proteolysis"/>
    <property type="evidence" value="ECO:0007669"/>
    <property type="project" value="UniProtKB-KW"/>
</dbReference>
<evidence type="ECO:0000313" key="19">
    <source>
        <dbReference type="WBParaSite" id="Minc3s00813g17676"/>
    </source>
</evidence>
<evidence type="ECO:0000256" key="3">
    <source>
        <dbReference type="ARBA" id="ARBA00004496"/>
    </source>
</evidence>
<evidence type="ECO:0000256" key="12">
    <source>
        <dbReference type="ARBA" id="ARBA00022949"/>
    </source>
</evidence>
<keyword evidence="7 14" id="KW-0479">Metal-binding</keyword>
<dbReference type="GO" id="GO:0030018">
    <property type="term" value="C:Z disc"/>
    <property type="evidence" value="ECO:0007669"/>
    <property type="project" value="TreeGrafter"/>
</dbReference>
<evidence type="ECO:0000256" key="13">
    <source>
        <dbReference type="ARBA" id="ARBA00023038"/>
    </source>
</evidence>
<feature type="domain" description="LIM zinc-binding" evidence="16">
    <location>
        <begin position="117"/>
        <end position="178"/>
    </location>
</feature>
<dbReference type="GO" id="GO:0001725">
    <property type="term" value="C:stress fiber"/>
    <property type="evidence" value="ECO:0007669"/>
    <property type="project" value="TreeGrafter"/>
</dbReference>
<evidence type="ECO:0000256" key="10">
    <source>
        <dbReference type="ARBA" id="ARBA00022801"/>
    </source>
</evidence>
<evidence type="ECO:0000256" key="7">
    <source>
        <dbReference type="ARBA" id="ARBA00022723"/>
    </source>
</evidence>
<evidence type="ECO:0000256" key="6">
    <source>
        <dbReference type="ARBA" id="ARBA00022670"/>
    </source>
</evidence>
<evidence type="ECO:0000256" key="8">
    <source>
        <dbReference type="ARBA" id="ARBA00022737"/>
    </source>
</evidence>
<dbReference type="GO" id="GO:0003779">
    <property type="term" value="F:actin binding"/>
    <property type="evidence" value="ECO:0007669"/>
    <property type="project" value="TreeGrafter"/>
</dbReference>
<dbReference type="SMART" id="SM00132">
    <property type="entry name" value="LIM"/>
    <property type="match status" value="2"/>
</dbReference>
<evidence type="ECO:0000256" key="4">
    <source>
        <dbReference type="ARBA" id="ARBA00012759"/>
    </source>
</evidence>
<evidence type="ECO:0000256" key="11">
    <source>
        <dbReference type="ARBA" id="ARBA00022833"/>
    </source>
</evidence>
<dbReference type="PANTHER" id="PTHR24214:SF38">
    <property type="entry name" value="PDZ AND LIM DOMAIN PROTEIN ZASP-RELATED"/>
    <property type="match status" value="1"/>
</dbReference>
<dbReference type="Gene3D" id="2.10.110.10">
    <property type="entry name" value="Cysteine Rich Protein"/>
    <property type="match status" value="3"/>
</dbReference>
<dbReference type="InterPro" id="IPR006155">
    <property type="entry name" value="Josephin"/>
</dbReference>
<evidence type="ECO:0000256" key="5">
    <source>
        <dbReference type="ARBA" id="ARBA00022490"/>
    </source>
</evidence>
<dbReference type="GO" id="GO:0061061">
    <property type="term" value="P:muscle structure development"/>
    <property type="evidence" value="ECO:0007669"/>
    <property type="project" value="TreeGrafter"/>
</dbReference>
<accession>A0A914LUI4</accession>
<dbReference type="GO" id="GO:0046872">
    <property type="term" value="F:metal ion binding"/>
    <property type="evidence" value="ECO:0007669"/>
    <property type="project" value="UniProtKB-KW"/>
</dbReference>
<evidence type="ECO:0000259" key="17">
    <source>
        <dbReference type="PROSITE" id="PS50957"/>
    </source>
</evidence>
<evidence type="ECO:0000259" key="16">
    <source>
        <dbReference type="PROSITE" id="PS50023"/>
    </source>
</evidence>
<name>A0A914LUI4_MELIC</name>
<dbReference type="PROSITE" id="PS50023">
    <property type="entry name" value="LIM_DOMAIN_2"/>
    <property type="match status" value="2"/>
</dbReference>
<comment type="subcellular location">
    <subcellularLocation>
        <location evidence="2">Cell junction</location>
    </subcellularLocation>
    <subcellularLocation>
        <location evidence="3">Cytoplasm</location>
    </subcellularLocation>
</comment>
<evidence type="ECO:0000313" key="18">
    <source>
        <dbReference type="Proteomes" id="UP000887563"/>
    </source>
</evidence>
<dbReference type="InterPro" id="IPR001781">
    <property type="entry name" value="Znf_LIM"/>
</dbReference>
<dbReference type="GO" id="GO:0016579">
    <property type="term" value="P:protein deubiquitination"/>
    <property type="evidence" value="ECO:0007669"/>
    <property type="project" value="InterPro"/>
</dbReference>
<keyword evidence="6" id="KW-0645">Protease</keyword>
<protein>
    <recommendedName>
        <fullName evidence="4">ubiquitinyl hydrolase 1</fullName>
        <ecNumber evidence="4">3.4.19.12</ecNumber>
    </recommendedName>
</protein>
<keyword evidence="12" id="KW-0965">Cell junction</keyword>
<dbReference type="InterPro" id="IPR050604">
    <property type="entry name" value="PDZ-LIM_domain"/>
</dbReference>
<dbReference type="PANTHER" id="PTHR24214">
    <property type="entry name" value="PDZ AND LIM DOMAIN PROTEIN ZASP"/>
    <property type="match status" value="1"/>
</dbReference>
<dbReference type="AlphaFoldDB" id="A0A914LUI4"/>
<sequence length="185" mass="20850">MELKGSFVLAKGRAWCPEHFCCANSACAKPLMESGFVEDPESRRNYCPKCYEVLLAPICFKCSLPLNESCINALGEKWHPECFCCTHCRKPVGVSSFFVEDGKPYCDDDWNHLFTTKCVDCKGPIKVGQKWLEALGGQPFHADCFKCSTCKTILDGKIFFERQNRPYCRLHAVKAAIADSQKTTK</sequence>
<dbReference type="GO" id="GO:0030036">
    <property type="term" value="P:actin cytoskeleton organization"/>
    <property type="evidence" value="ECO:0007669"/>
    <property type="project" value="TreeGrafter"/>
</dbReference>
<dbReference type="GO" id="GO:0004843">
    <property type="term" value="F:cysteine-type deubiquitinase activity"/>
    <property type="evidence" value="ECO:0007669"/>
    <property type="project" value="UniProtKB-EC"/>
</dbReference>
<dbReference type="PROSITE" id="PS50957">
    <property type="entry name" value="JOSEPHIN"/>
    <property type="match status" value="1"/>
</dbReference>
<evidence type="ECO:0000256" key="9">
    <source>
        <dbReference type="ARBA" id="ARBA00022786"/>
    </source>
</evidence>
<dbReference type="WBParaSite" id="Minc3s00813g17676">
    <property type="protein sequence ID" value="Minc3s00813g17676"/>
    <property type="gene ID" value="Minc3s00813g17676"/>
</dbReference>
<dbReference type="PROSITE" id="PS00478">
    <property type="entry name" value="LIM_DOMAIN_1"/>
    <property type="match status" value="2"/>
</dbReference>
<evidence type="ECO:0000256" key="1">
    <source>
        <dbReference type="ARBA" id="ARBA00000707"/>
    </source>
</evidence>
<evidence type="ECO:0000256" key="2">
    <source>
        <dbReference type="ARBA" id="ARBA00004282"/>
    </source>
</evidence>
<keyword evidence="10" id="KW-0378">Hydrolase</keyword>
<keyword evidence="11 14" id="KW-0862">Zinc</keyword>
<feature type="domain" description="LIM zinc-binding" evidence="16">
    <location>
        <begin position="57"/>
        <end position="116"/>
    </location>
</feature>
<keyword evidence="13 14" id="KW-0440">LIM domain</keyword>
<dbReference type="FunFam" id="2.10.110.10:FF:000008">
    <property type="entry name" value="Paxillin isoform 1"/>
    <property type="match status" value="1"/>
</dbReference>
<keyword evidence="8" id="KW-0677">Repeat</keyword>
<dbReference type="GO" id="GO:0051371">
    <property type="term" value="F:muscle alpha-actinin binding"/>
    <property type="evidence" value="ECO:0007669"/>
    <property type="project" value="TreeGrafter"/>
</dbReference>